<reference evidence="3 4" key="1">
    <citation type="submission" date="2020-02" db="EMBL/GenBank/DDBJ databases">
        <title>Draft genome sequence of two Spirosoma agri KCTC 52727 and Spirosoma terrae KCTC 52035.</title>
        <authorList>
            <person name="Rojas J."/>
            <person name="Ambika Manirajan B."/>
            <person name="Suarez C."/>
            <person name="Ratering S."/>
            <person name="Schnell S."/>
        </authorList>
    </citation>
    <scope>NUCLEOTIDE SEQUENCE [LARGE SCALE GENOMIC DNA]</scope>
    <source>
        <strain evidence="3 4">KCTC 52035</strain>
    </source>
</reference>
<dbReference type="InterPro" id="IPR001466">
    <property type="entry name" value="Beta-lactam-related"/>
</dbReference>
<name>A0A6L9L9E2_9BACT</name>
<evidence type="ECO:0000259" key="2">
    <source>
        <dbReference type="Pfam" id="PF00144"/>
    </source>
</evidence>
<dbReference type="RefSeq" id="WP_163941824.1">
    <property type="nucleotide sequence ID" value="NZ_JAAFZH010000001.1"/>
</dbReference>
<evidence type="ECO:0000313" key="4">
    <source>
        <dbReference type="Proteomes" id="UP000474175"/>
    </source>
</evidence>
<dbReference type="AlphaFoldDB" id="A0A6L9L9E2"/>
<keyword evidence="1" id="KW-0732">Signal</keyword>
<dbReference type="PANTHER" id="PTHR46825:SF9">
    <property type="entry name" value="BETA-LACTAMASE-RELATED DOMAIN-CONTAINING PROTEIN"/>
    <property type="match status" value="1"/>
</dbReference>
<feature type="chain" id="PRO_5026676354" evidence="1">
    <location>
        <begin position="19"/>
        <end position="363"/>
    </location>
</feature>
<dbReference type="InterPro" id="IPR050491">
    <property type="entry name" value="AmpC-like"/>
</dbReference>
<dbReference type="Proteomes" id="UP000474175">
    <property type="component" value="Unassembled WGS sequence"/>
</dbReference>
<dbReference type="InterPro" id="IPR012338">
    <property type="entry name" value="Beta-lactam/transpept-like"/>
</dbReference>
<gene>
    <name evidence="3" type="ORF">GK108_01730</name>
</gene>
<feature type="signal peptide" evidence="1">
    <location>
        <begin position="1"/>
        <end position="18"/>
    </location>
</feature>
<dbReference type="Gene3D" id="3.40.710.10">
    <property type="entry name" value="DD-peptidase/beta-lactamase superfamily"/>
    <property type="match status" value="1"/>
</dbReference>
<comment type="caution">
    <text evidence="3">The sequence shown here is derived from an EMBL/GenBank/DDBJ whole genome shotgun (WGS) entry which is preliminary data.</text>
</comment>
<protein>
    <submittedName>
        <fullName evidence="3">Beta-lactamase family protein</fullName>
    </submittedName>
</protein>
<dbReference type="PANTHER" id="PTHR46825">
    <property type="entry name" value="D-ALANYL-D-ALANINE-CARBOXYPEPTIDASE/ENDOPEPTIDASE AMPH"/>
    <property type="match status" value="1"/>
</dbReference>
<evidence type="ECO:0000313" key="3">
    <source>
        <dbReference type="EMBL" id="NDU93579.1"/>
    </source>
</evidence>
<proteinExistence type="predicted"/>
<dbReference type="Pfam" id="PF00144">
    <property type="entry name" value="Beta-lactamase"/>
    <property type="match status" value="1"/>
</dbReference>
<keyword evidence="4" id="KW-1185">Reference proteome</keyword>
<accession>A0A6L9L9E2</accession>
<sequence length="363" mass="40236">MTKFLVASLLLMSISASAQLATRLDSLMQSTAKANQPGSALIVMIDGKEIYSKGYGLANVNLKSAITSETNFRMASVSKQFTAMGILLLEKGGKLSLDDPLLRFFPEFTGTVGRNVLVRHMLTHSSGLLDYESAMDPNQQKQVLDADVLTLLKNRDSLYFEPGSQFRYSNSAYCLLALIIERVSGKPYATFVKERIFRPLNMTRSIVYEASQSIPNRAMGYRLDKNDTFTFSDQSVTSATKGDGGVYTSLDDYRKWIEALANNTLPDLTTTLIRTGKPISSAPDSYYGAGWFYRQPSDPILFHSGSTCGFNNYVVFIPKKRFLMAYFANRATNKANAEAITHLLSEAGYPNVAAILRLDELTQ</sequence>
<organism evidence="3 4">
    <name type="scientific">Spirosoma terrae</name>
    <dbReference type="NCBI Taxonomy" id="1968276"/>
    <lineage>
        <taxon>Bacteria</taxon>
        <taxon>Pseudomonadati</taxon>
        <taxon>Bacteroidota</taxon>
        <taxon>Cytophagia</taxon>
        <taxon>Cytophagales</taxon>
        <taxon>Cytophagaceae</taxon>
        <taxon>Spirosoma</taxon>
    </lineage>
</organism>
<evidence type="ECO:0000256" key="1">
    <source>
        <dbReference type="SAM" id="SignalP"/>
    </source>
</evidence>
<feature type="domain" description="Beta-lactamase-related" evidence="2">
    <location>
        <begin position="32"/>
        <end position="340"/>
    </location>
</feature>
<dbReference type="EMBL" id="JAAFZH010000001">
    <property type="protein sequence ID" value="NDU93579.1"/>
    <property type="molecule type" value="Genomic_DNA"/>
</dbReference>
<dbReference type="SUPFAM" id="SSF56601">
    <property type="entry name" value="beta-lactamase/transpeptidase-like"/>
    <property type="match status" value="1"/>
</dbReference>